<comment type="catalytic activity">
    <reaction evidence="1 17">
        <text>7-phospho-2-dehydro-3-deoxy-D-arabino-heptonate = 3-dehydroquinate + phosphate</text>
        <dbReference type="Rhea" id="RHEA:21968"/>
        <dbReference type="ChEBI" id="CHEBI:32364"/>
        <dbReference type="ChEBI" id="CHEBI:43474"/>
        <dbReference type="ChEBI" id="CHEBI:58394"/>
        <dbReference type="EC" id="4.2.3.4"/>
    </reaction>
</comment>
<evidence type="ECO:0000256" key="3">
    <source>
        <dbReference type="ARBA" id="ARBA00004496"/>
    </source>
</evidence>
<dbReference type="EMBL" id="LLVT01000003">
    <property type="protein sequence ID" value="KSW10374.1"/>
    <property type="molecule type" value="Genomic_DNA"/>
</dbReference>
<dbReference type="PANTHER" id="PTHR43622:SF7">
    <property type="entry name" value="3-DEHYDROQUINATE SYNTHASE, CHLOROPLASTIC"/>
    <property type="match status" value="1"/>
</dbReference>
<dbReference type="OrthoDB" id="9806583at2"/>
<dbReference type="UniPathway" id="UPA00053">
    <property type="reaction ID" value="UER00085"/>
</dbReference>
<dbReference type="RefSeq" id="WP_060567269.1">
    <property type="nucleotide sequence ID" value="NZ_CP040006.1"/>
</dbReference>
<evidence type="ECO:0000256" key="15">
    <source>
        <dbReference type="ARBA" id="ARBA00023239"/>
    </source>
</evidence>
<name>A0A0V8RQF2_9ACTO</name>
<feature type="binding site" evidence="17">
    <location>
        <position position="150"/>
    </location>
    <ligand>
        <name>NAD(+)</name>
        <dbReference type="ChEBI" id="CHEBI:57540"/>
    </ligand>
</feature>
<keyword evidence="8 17" id="KW-0963">Cytoplasm</keyword>
<dbReference type="GO" id="GO:0046872">
    <property type="term" value="F:metal ion binding"/>
    <property type="evidence" value="ECO:0007669"/>
    <property type="project" value="UniProtKB-KW"/>
</dbReference>
<dbReference type="NCBIfam" id="TIGR01357">
    <property type="entry name" value="aroB"/>
    <property type="match status" value="1"/>
</dbReference>
<comment type="cofactor">
    <cofactor evidence="17">
        <name>Co(2+)</name>
        <dbReference type="ChEBI" id="CHEBI:48828"/>
    </cofactor>
    <cofactor evidence="17">
        <name>Zn(2+)</name>
        <dbReference type="ChEBI" id="CHEBI:29105"/>
    </cofactor>
    <text evidence="17">Binds 1 divalent metal cation per subunit. Can use either Co(2+) or Zn(2+).</text>
</comment>
<keyword evidence="14 17" id="KW-0057">Aromatic amino acid biosynthesis</keyword>
<keyword evidence="11 17" id="KW-0547">Nucleotide-binding</keyword>
<feature type="binding site" evidence="17">
    <location>
        <begin position="104"/>
        <end position="108"/>
    </location>
    <ligand>
        <name>NAD(+)</name>
        <dbReference type="ChEBI" id="CHEBI:57540"/>
    </ligand>
</feature>
<dbReference type="GO" id="GO:0009073">
    <property type="term" value="P:aromatic amino acid family biosynthetic process"/>
    <property type="evidence" value="ECO:0007669"/>
    <property type="project" value="UniProtKB-KW"/>
</dbReference>
<keyword evidence="10 17" id="KW-0479">Metal-binding</keyword>
<dbReference type="GO" id="GO:0005737">
    <property type="term" value="C:cytoplasm"/>
    <property type="evidence" value="ECO:0007669"/>
    <property type="project" value="UniProtKB-SubCell"/>
</dbReference>
<dbReference type="GO" id="GO:0009423">
    <property type="term" value="P:chorismate biosynthetic process"/>
    <property type="evidence" value="ECO:0007669"/>
    <property type="project" value="UniProtKB-UniRule"/>
</dbReference>
<evidence type="ECO:0000256" key="11">
    <source>
        <dbReference type="ARBA" id="ARBA00022741"/>
    </source>
</evidence>
<comment type="caution">
    <text evidence="17">Lacks conserved residue(s) required for the propagation of feature annotation.</text>
</comment>
<evidence type="ECO:0000256" key="16">
    <source>
        <dbReference type="ARBA" id="ARBA00023285"/>
    </source>
</evidence>
<proteinExistence type="inferred from homology"/>
<evidence type="ECO:0000256" key="5">
    <source>
        <dbReference type="ARBA" id="ARBA00005412"/>
    </source>
</evidence>
<evidence type="ECO:0000256" key="1">
    <source>
        <dbReference type="ARBA" id="ARBA00001393"/>
    </source>
</evidence>
<dbReference type="SUPFAM" id="SSF56796">
    <property type="entry name" value="Dehydroquinate synthase-like"/>
    <property type="match status" value="1"/>
</dbReference>
<feature type="domain" description="3-dehydroquinate synthase C-terminal" evidence="19">
    <location>
        <begin position="180"/>
        <end position="323"/>
    </location>
</feature>
<sequence>MSTIIRVTGERPSTITVGHGLGFEPIYEALDEAATKALIIHARPLAHRAEALAQYLRDQGIEASTADHPDAEAGKSIEVVASLWDECGRLQLGRKDAIVAMGGGATTDMAGFVAATWLRGITLINVPTTLLAMVDAAVGGKTGINTSVGKNLVGSFYPATSVVADMDLLESLPTPDLAAGAAEVIKCGFIADPEILRIVEDTEPSELLRSNSPQLAEITTRAIAVKARVVSADLTEGGLREILNYGHTLAHAIERANDYTWRHGDAVAVGCCFAARLAQARGLLSADDVSRHDLLFSRVGLPTRYEGSTLDELTHIMLSDKKVRRGILRFVLLDGIANPGTVSVDPQELTAPASQIGIRA</sequence>
<evidence type="ECO:0000259" key="18">
    <source>
        <dbReference type="Pfam" id="PF01761"/>
    </source>
</evidence>
<keyword evidence="15 17" id="KW-0456">Lyase</keyword>
<evidence type="ECO:0000256" key="2">
    <source>
        <dbReference type="ARBA" id="ARBA00001911"/>
    </source>
</evidence>
<keyword evidence="13 17" id="KW-0520">NAD</keyword>
<dbReference type="GO" id="GO:0000166">
    <property type="term" value="F:nucleotide binding"/>
    <property type="evidence" value="ECO:0007669"/>
    <property type="project" value="UniProtKB-KW"/>
</dbReference>
<feature type="binding site" evidence="17">
    <location>
        <begin position="128"/>
        <end position="129"/>
    </location>
    <ligand>
        <name>NAD(+)</name>
        <dbReference type="ChEBI" id="CHEBI:57540"/>
    </ligand>
</feature>
<dbReference type="Gene3D" id="3.40.50.1970">
    <property type="match status" value="1"/>
</dbReference>
<feature type="binding site" evidence="17">
    <location>
        <begin position="70"/>
        <end position="75"/>
    </location>
    <ligand>
        <name>NAD(+)</name>
        <dbReference type="ChEBI" id="CHEBI:57540"/>
    </ligand>
</feature>
<evidence type="ECO:0000256" key="7">
    <source>
        <dbReference type="ARBA" id="ARBA00017684"/>
    </source>
</evidence>
<keyword evidence="12 17" id="KW-0862">Zinc</keyword>
<evidence type="ECO:0000256" key="8">
    <source>
        <dbReference type="ARBA" id="ARBA00022490"/>
    </source>
</evidence>
<dbReference type="AlphaFoldDB" id="A0A0V8RQF2"/>
<dbReference type="HAMAP" id="MF_00110">
    <property type="entry name" value="DHQ_synthase"/>
    <property type="match status" value="1"/>
</dbReference>
<dbReference type="Pfam" id="PF24621">
    <property type="entry name" value="DHQS_C"/>
    <property type="match status" value="1"/>
</dbReference>
<comment type="subcellular location">
    <subcellularLocation>
        <location evidence="3 17">Cytoplasm</location>
    </subcellularLocation>
</comment>
<feature type="binding site" evidence="17">
    <location>
        <position position="263"/>
    </location>
    <ligand>
        <name>Zn(2+)</name>
        <dbReference type="ChEBI" id="CHEBI:29105"/>
    </ligand>
</feature>
<evidence type="ECO:0000256" key="6">
    <source>
        <dbReference type="ARBA" id="ARBA00013031"/>
    </source>
</evidence>
<gene>
    <name evidence="17" type="primary">aroB</name>
    <name evidence="20" type="ORF">APY09_07640</name>
</gene>
<dbReference type="GO" id="GO:0008652">
    <property type="term" value="P:amino acid biosynthetic process"/>
    <property type="evidence" value="ECO:0007669"/>
    <property type="project" value="UniProtKB-KW"/>
</dbReference>
<reference evidence="20 21" key="1">
    <citation type="submission" date="2015-10" db="EMBL/GenBank/DDBJ databases">
        <title>Draft Genome of Actinomyces odontolyticus subsp. actinosynbacter strain XH001.</title>
        <authorList>
            <person name="Mclean J.S."/>
            <person name="He X."/>
        </authorList>
    </citation>
    <scope>NUCLEOTIDE SEQUENCE [LARGE SCALE GENOMIC DNA]</scope>
    <source>
        <strain evidence="20 21">XH001</strain>
    </source>
</reference>
<dbReference type="InterPro" id="IPR030963">
    <property type="entry name" value="DHQ_synth_fam"/>
</dbReference>
<evidence type="ECO:0000256" key="12">
    <source>
        <dbReference type="ARBA" id="ARBA00022833"/>
    </source>
</evidence>
<dbReference type="CDD" id="cd08195">
    <property type="entry name" value="DHQS"/>
    <property type="match status" value="1"/>
</dbReference>
<dbReference type="InterPro" id="IPR030960">
    <property type="entry name" value="DHQS/DOIS_N"/>
</dbReference>
<comment type="similarity">
    <text evidence="5 17">Belongs to the sugar phosphate cyclases superfamily. Dehydroquinate synthase family.</text>
</comment>
<comment type="function">
    <text evidence="17">Catalyzes the conversion of 3-deoxy-D-arabino-heptulosonate 7-phosphate (DAHP) to dehydroquinate (DHQ).</text>
</comment>
<feature type="domain" description="3-dehydroquinate synthase N-terminal" evidence="18">
    <location>
        <begin position="69"/>
        <end position="176"/>
    </location>
</feature>
<evidence type="ECO:0000256" key="10">
    <source>
        <dbReference type="ARBA" id="ARBA00022723"/>
    </source>
</evidence>
<evidence type="ECO:0000256" key="4">
    <source>
        <dbReference type="ARBA" id="ARBA00004661"/>
    </source>
</evidence>
<dbReference type="GO" id="GO:0003856">
    <property type="term" value="F:3-dehydroquinate synthase activity"/>
    <property type="evidence" value="ECO:0007669"/>
    <property type="project" value="UniProtKB-UniRule"/>
</dbReference>
<dbReference type="Proteomes" id="UP000054686">
    <property type="component" value="Unassembled WGS sequence"/>
</dbReference>
<comment type="caution">
    <text evidence="20">The sequence shown here is derived from an EMBL/GenBank/DDBJ whole genome shotgun (WGS) entry which is preliminary data.</text>
</comment>
<dbReference type="PANTHER" id="PTHR43622">
    <property type="entry name" value="3-DEHYDROQUINATE SYNTHASE"/>
    <property type="match status" value="1"/>
</dbReference>
<feature type="binding site" evidence="17">
    <location>
        <position position="141"/>
    </location>
    <ligand>
        <name>NAD(+)</name>
        <dbReference type="ChEBI" id="CHEBI:57540"/>
    </ligand>
</feature>
<feature type="binding site" evidence="17">
    <location>
        <position position="183"/>
    </location>
    <ligand>
        <name>Zn(2+)</name>
        <dbReference type="ChEBI" id="CHEBI:29105"/>
    </ligand>
</feature>
<comment type="cofactor">
    <cofactor evidence="2 17">
        <name>NAD(+)</name>
        <dbReference type="ChEBI" id="CHEBI:57540"/>
    </cofactor>
</comment>
<feature type="binding site" evidence="17">
    <location>
        <position position="247"/>
    </location>
    <ligand>
        <name>Zn(2+)</name>
        <dbReference type="ChEBI" id="CHEBI:29105"/>
    </ligand>
</feature>
<evidence type="ECO:0000256" key="17">
    <source>
        <dbReference type="HAMAP-Rule" id="MF_00110"/>
    </source>
</evidence>
<evidence type="ECO:0000259" key="19">
    <source>
        <dbReference type="Pfam" id="PF24621"/>
    </source>
</evidence>
<dbReference type="InterPro" id="IPR016037">
    <property type="entry name" value="DHQ_synth_AroB"/>
</dbReference>
<dbReference type="PIRSF" id="PIRSF001455">
    <property type="entry name" value="DHQ_synth"/>
    <property type="match status" value="1"/>
</dbReference>
<keyword evidence="9 17" id="KW-0028">Amino-acid biosynthesis</keyword>
<organism evidence="20 21">
    <name type="scientific">Schaalia odontolytica</name>
    <dbReference type="NCBI Taxonomy" id="1660"/>
    <lineage>
        <taxon>Bacteria</taxon>
        <taxon>Bacillati</taxon>
        <taxon>Actinomycetota</taxon>
        <taxon>Actinomycetes</taxon>
        <taxon>Actinomycetales</taxon>
        <taxon>Actinomycetaceae</taxon>
        <taxon>Schaalia</taxon>
    </lineage>
</organism>
<dbReference type="InterPro" id="IPR056179">
    <property type="entry name" value="DHQS_C"/>
</dbReference>
<evidence type="ECO:0000256" key="13">
    <source>
        <dbReference type="ARBA" id="ARBA00023027"/>
    </source>
</evidence>
<protein>
    <recommendedName>
        <fullName evidence="7 17">3-dehydroquinate synthase</fullName>
        <shortName evidence="17">DHQS</shortName>
        <ecNumber evidence="6 17">4.2.3.4</ecNumber>
    </recommendedName>
</protein>
<keyword evidence="16 17" id="KW-0170">Cobalt</keyword>
<dbReference type="InterPro" id="IPR050071">
    <property type="entry name" value="Dehydroquinate_synthase"/>
</dbReference>
<evidence type="ECO:0000313" key="21">
    <source>
        <dbReference type="Proteomes" id="UP000054686"/>
    </source>
</evidence>
<dbReference type="EC" id="4.2.3.4" evidence="6 17"/>
<evidence type="ECO:0000256" key="9">
    <source>
        <dbReference type="ARBA" id="ARBA00022605"/>
    </source>
</evidence>
<accession>A0A0V8RQF2</accession>
<comment type="pathway">
    <text evidence="4 17">Metabolic intermediate biosynthesis; chorismate biosynthesis; chorismate from D-erythrose 4-phosphate and phosphoenolpyruvate: step 2/7.</text>
</comment>
<dbReference type="Gene3D" id="1.20.1090.10">
    <property type="entry name" value="Dehydroquinate synthase-like - alpha domain"/>
    <property type="match status" value="1"/>
</dbReference>
<evidence type="ECO:0000256" key="14">
    <source>
        <dbReference type="ARBA" id="ARBA00023141"/>
    </source>
</evidence>
<evidence type="ECO:0000313" key="20">
    <source>
        <dbReference type="EMBL" id="KSW10374.1"/>
    </source>
</evidence>
<dbReference type="Pfam" id="PF01761">
    <property type="entry name" value="DHQ_synthase"/>
    <property type="match status" value="1"/>
</dbReference>